<dbReference type="RefSeq" id="XP_005095676.1">
    <property type="nucleotide sequence ID" value="XM_005095619.3"/>
</dbReference>
<dbReference type="Gene3D" id="6.20.200.20">
    <property type="match status" value="1"/>
</dbReference>
<dbReference type="PROSITE" id="PS01208">
    <property type="entry name" value="VWFC_1"/>
    <property type="match status" value="2"/>
</dbReference>
<feature type="chain" id="PRO_5047039722" evidence="1">
    <location>
        <begin position="30"/>
        <end position="206"/>
    </location>
</feature>
<accession>A0ABM0JK93</accession>
<feature type="domain" description="VWFC" evidence="2">
    <location>
        <begin position="102"/>
        <end position="160"/>
    </location>
</feature>
<dbReference type="SMART" id="SM00214">
    <property type="entry name" value="VWC"/>
    <property type="match status" value="2"/>
</dbReference>
<dbReference type="Gene3D" id="2.10.70.10">
    <property type="entry name" value="Complement Module, domain 1"/>
    <property type="match status" value="1"/>
</dbReference>
<dbReference type="InterPro" id="IPR042979">
    <property type="entry name" value="VWC2/VWC2L"/>
</dbReference>
<name>A0ABM0JK93_APLCA</name>
<dbReference type="SUPFAM" id="SSF57603">
    <property type="entry name" value="FnI-like domain"/>
    <property type="match status" value="2"/>
</dbReference>
<evidence type="ECO:0000313" key="4">
    <source>
        <dbReference type="RefSeq" id="XP_005095676.1"/>
    </source>
</evidence>
<evidence type="ECO:0000313" key="3">
    <source>
        <dbReference type="Proteomes" id="UP000694888"/>
    </source>
</evidence>
<sequence>MRDHHHHHHLLLLASLLFLWGCGLPMAEGAAVKASRRAGCDYHGKLYVAGSRFQPEPCINCHCPRRGGVAKCTVKDCMVERHCVSYSNGTNQCCPKCEEYGCRHTDGKLFQQGEVIRHEPCVRCYCPVGGGDPVCDVTDCPLSQCVDPVKVEGVCCPVCPNGPNCQIGLLTLPIGQSVVIEGATCTCESFTDVDGEKRTLARCNKY</sequence>
<proteinExistence type="predicted"/>
<dbReference type="PROSITE" id="PS50184">
    <property type="entry name" value="VWFC_2"/>
    <property type="match status" value="2"/>
</dbReference>
<keyword evidence="1" id="KW-0732">Signal</keyword>
<dbReference type="InterPro" id="IPR001007">
    <property type="entry name" value="VWF_dom"/>
</dbReference>
<protein>
    <submittedName>
        <fullName evidence="4">Brorin</fullName>
    </submittedName>
</protein>
<feature type="signal peptide" evidence="1">
    <location>
        <begin position="1"/>
        <end position="29"/>
    </location>
</feature>
<dbReference type="GeneID" id="101858400"/>
<organism evidence="3 4">
    <name type="scientific">Aplysia californica</name>
    <name type="common">California sea hare</name>
    <dbReference type="NCBI Taxonomy" id="6500"/>
    <lineage>
        <taxon>Eukaryota</taxon>
        <taxon>Metazoa</taxon>
        <taxon>Spiralia</taxon>
        <taxon>Lophotrochozoa</taxon>
        <taxon>Mollusca</taxon>
        <taxon>Gastropoda</taxon>
        <taxon>Heterobranchia</taxon>
        <taxon>Euthyneura</taxon>
        <taxon>Tectipleura</taxon>
        <taxon>Aplysiida</taxon>
        <taxon>Aplysioidea</taxon>
        <taxon>Aplysiidae</taxon>
        <taxon>Aplysia</taxon>
    </lineage>
</organism>
<dbReference type="PANTHER" id="PTHR46252:SF3">
    <property type="entry name" value="KIELIN_CHORDIN-LIKE PROTEIN"/>
    <property type="match status" value="1"/>
</dbReference>
<dbReference type="PANTHER" id="PTHR46252">
    <property type="entry name" value="BRORIN FAMILY MEMBER"/>
    <property type="match status" value="1"/>
</dbReference>
<evidence type="ECO:0000259" key="2">
    <source>
        <dbReference type="PROSITE" id="PS50184"/>
    </source>
</evidence>
<dbReference type="Proteomes" id="UP000694888">
    <property type="component" value="Unplaced"/>
</dbReference>
<gene>
    <name evidence="4" type="primary">LOC101858400</name>
</gene>
<keyword evidence="3" id="KW-1185">Reference proteome</keyword>
<feature type="domain" description="VWFC" evidence="2">
    <location>
        <begin position="38"/>
        <end position="98"/>
    </location>
</feature>
<evidence type="ECO:0000256" key="1">
    <source>
        <dbReference type="SAM" id="SignalP"/>
    </source>
</evidence>
<dbReference type="Pfam" id="PF23334">
    <property type="entry name" value="VWC2L_2nd"/>
    <property type="match status" value="2"/>
</dbReference>
<reference evidence="4" key="1">
    <citation type="submission" date="2025-08" db="UniProtKB">
        <authorList>
            <consortium name="RefSeq"/>
        </authorList>
    </citation>
    <scope>IDENTIFICATION</scope>
</reference>